<evidence type="ECO:0000259" key="1">
    <source>
        <dbReference type="Pfam" id="PF00496"/>
    </source>
</evidence>
<dbReference type="Gene3D" id="3.10.105.10">
    <property type="entry name" value="Dipeptide-binding Protein, Domain 3"/>
    <property type="match status" value="1"/>
</dbReference>
<accession>A0A7K1KTJ7</accession>
<dbReference type="Gene3D" id="3.40.190.10">
    <property type="entry name" value="Periplasmic binding protein-like II"/>
    <property type="match status" value="1"/>
</dbReference>
<dbReference type="RefSeq" id="WP_156214436.1">
    <property type="nucleotide sequence ID" value="NZ_WOFH01000001.1"/>
</dbReference>
<dbReference type="GO" id="GO:0043190">
    <property type="term" value="C:ATP-binding cassette (ABC) transporter complex"/>
    <property type="evidence" value="ECO:0007669"/>
    <property type="project" value="InterPro"/>
</dbReference>
<dbReference type="PIRSF" id="PIRSF002741">
    <property type="entry name" value="MppA"/>
    <property type="match status" value="1"/>
</dbReference>
<dbReference type="Proteomes" id="UP000432015">
    <property type="component" value="Unassembled WGS sequence"/>
</dbReference>
<protein>
    <submittedName>
        <fullName evidence="2">Nickel ABC transporter substrate-binding protein</fullName>
    </submittedName>
</protein>
<dbReference type="GO" id="GO:0030288">
    <property type="term" value="C:outer membrane-bounded periplasmic space"/>
    <property type="evidence" value="ECO:0007669"/>
    <property type="project" value="TreeGrafter"/>
</dbReference>
<dbReference type="InterPro" id="IPR030678">
    <property type="entry name" value="Peptide/Ni-bd"/>
</dbReference>
<feature type="domain" description="Solute-binding protein family 5" evidence="1">
    <location>
        <begin position="41"/>
        <end position="406"/>
    </location>
</feature>
<dbReference type="InterPro" id="IPR000914">
    <property type="entry name" value="SBP_5_dom"/>
</dbReference>
<reference evidence="2 3" key="1">
    <citation type="submission" date="2019-11" db="EMBL/GenBank/DDBJ databases">
        <authorList>
            <person name="Cao P."/>
        </authorList>
    </citation>
    <scope>NUCLEOTIDE SEQUENCE [LARGE SCALE GENOMIC DNA]</scope>
    <source>
        <strain evidence="2 3">NEAU-AAG5</strain>
    </source>
</reference>
<evidence type="ECO:0000313" key="3">
    <source>
        <dbReference type="Proteomes" id="UP000432015"/>
    </source>
</evidence>
<dbReference type="InterPro" id="IPR039424">
    <property type="entry name" value="SBP_5"/>
</dbReference>
<dbReference type="Pfam" id="PF00496">
    <property type="entry name" value="SBP_bac_5"/>
    <property type="match status" value="1"/>
</dbReference>
<sequence>MLRIGLSEESGALDPHAFTGNFLMIDAIYEPLVTYAAGGRLEPGLAESWRVAEDGRQVTFDLRDNVRFTDGTPLDSAAVKWNFDRWVGNKKFSFFRASQIISSVDTPNADTVRLTLSEPYEPLLQELSIVRPVRLLSPKSANAAGRFQTPVGTGPWKLVSNSAKGATLARNDGYWGAKPRLRRLEFKVIPSSQARVDALANRELDLIGGSYLSAITPVEARALSRRANVRLLTGAPDVSIMLGFQPKGPAGDKAVREAVRQAIDTASLSKALFMGYAEPARRVFPPEVPDSGTDLPLYFDQAAARRTLDAAGYTLNGGTRVKDGKPLSLKLLIPSTPAQGQLDPRSMAAAVVAALKQVGITVRIAQVDAASYYDERAEDDWDLTFFEGLGAPYDPSGSVVSMFTTDARGPLWATPATKAAVDRAVFARDAASRAAAYQRLYAVLAADAGFVPLVYRKRLWAVRDAVKGFAVPPTDLDLGVAGVTVR</sequence>
<dbReference type="PANTHER" id="PTHR30290">
    <property type="entry name" value="PERIPLASMIC BINDING COMPONENT OF ABC TRANSPORTER"/>
    <property type="match status" value="1"/>
</dbReference>
<dbReference type="SUPFAM" id="SSF53850">
    <property type="entry name" value="Periplasmic binding protein-like II"/>
    <property type="match status" value="1"/>
</dbReference>
<dbReference type="PANTHER" id="PTHR30290:SF37">
    <property type="entry name" value="NICKEL-BINDING PERIPLASMIC PROTEIN"/>
    <property type="match status" value="1"/>
</dbReference>
<dbReference type="EMBL" id="WOFH01000001">
    <property type="protein sequence ID" value="MUN35499.1"/>
    <property type="molecule type" value="Genomic_DNA"/>
</dbReference>
<dbReference type="GO" id="GO:0015833">
    <property type="term" value="P:peptide transport"/>
    <property type="evidence" value="ECO:0007669"/>
    <property type="project" value="TreeGrafter"/>
</dbReference>
<proteinExistence type="predicted"/>
<organism evidence="2 3">
    <name type="scientific">Actinomadura litoris</name>
    <dbReference type="NCBI Taxonomy" id="2678616"/>
    <lineage>
        <taxon>Bacteria</taxon>
        <taxon>Bacillati</taxon>
        <taxon>Actinomycetota</taxon>
        <taxon>Actinomycetes</taxon>
        <taxon>Streptosporangiales</taxon>
        <taxon>Thermomonosporaceae</taxon>
        <taxon>Actinomadura</taxon>
    </lineage>
</organism>
<name>A0A7K1KTJ7_9ACTN</name>
<dbReference type="AlphaFoldDB" id="A0A7K1KTJ7"/>
<comment type="caution">
    <text evidence="2">The sequence shown here is derived from an EMBL/GenBank/DDBJ whole genome shotgun (WGS) entry which is preliminary data.</text>
</comment>
<gene>
    <name evidence="2" type="ORF">GNZ18_02645</name>
</gene>
<keyword evidence="3" id="KW-1185">Reference proteome</keyword>
<evidence type="ECO:0000313" key="2">
    <source>
        <dbReference type="EMBL" id="MUN35499.1"/>
    </source>
</evidence>
<dbReference type="GO" id="GO:1904680">
    <property type="term" value="F:peptide transmembrane transporter activity"/>
    <property type="evidence" value="ECO:0007669"/>
    <property type="project" value="TreeGrafter"/>
</dbReference>